<sequence>MDFLTPPHGAQHIAIPDLGGPEYDDGPFEGYDRRHGWSFEKLRNGFRLTAYLHNDHLDDDGPSTKQLREQAAQLLQTWLVFGLLGKFFRIPVRRQELQSKLTDPPTLVLAPSKLMQLMTAWHKDVQLQLRPGRVDWELRRSECNRILSVVRHAIADLASSHCSDYPVLAEEHLVFFDCLSQWLDYLVNQGTTAVSVVSKPLRQAFWQLELSRRMLLQGHCRKSLNDIHETLGILGVYYLSLCQPPSRTRAHVTCTELACEVETVDEANYVTGHCHALCQEANCSFVGIDDTISDCAECTNFGGLLAIVDRGLVPLIGFSTDEDWMYQTKPRIHCHAVDMDKPGEYPPYNAISHIWSDGMGNPKSNSLPLCQLKRLQLVSRSMTAHYKNECYIWIDTLCVPTAPLSSRKSAIKNMAKVYQNAQAVSVLDAKLTQMDTPKNLEETIFRIATSTWMSRLWTFQEGWLAKDLWIHFADANFQLKGLLWLQYAGGWSGPSWGKFGYSLTTSEPLGWKSYVGDPTVQLIGKKAMAILTYLSLFDTKPKRHQPPAELLSNAWIPLRGRRTSHAEDAPICTGLVIGLDIGPLLAGKTLEMRMQSFWRTQGEVSVDHLFLSGPRLHGVGFRWAPADLLHPEYQRSMAPSYVSLGQIVETGLQVHGLHSRLIRWPWSPPDGKYFRFLDQQKGEYFNVAIWRPSFRGQGLWSDLCIHHTQHLVLLLERDLQLDRIVFGALLSVMPIDGLRQNLTNEQPCIAEYLAPVVISHKKYLSIVEPADTPLVERIVMKEFLEANVLHTNGTRFEARGKDLGCNMTYIIS</sequence>
<name>A0A9P4J158_9PEZI</name>
<dbReference type="PANTHER" id="PTHR39596">
    <property type="match status" value="1"/>
</dbReference>
<evidence type="ECO:0000313" key="3">
    <source>
        <dbReference type="Proteomes" id="UP000799439"/>
    </source>
</evidence>
<keyword evidence="3" id="KW-1185">Reference proteome</keyword>
<comment type="caution">
    <text evidence="2">The sequence shown here is derived from an EMBL/GenBank/DDBJ whole genome shotgun (WGS) entry which is preliminary data.</text>
</comment>
<gene>
    <name evidence="2" type="ORF">K461DRAFT_278363</name>
</gene>
<dbReference type="Proteomes" id="UP000799439">
    <property type="component" value="Unassembled WGS sequence"/>
</dbReference>
<dbReference type="EMBL" id="ML996085">
    <property type="protein sequence ID" value="KAF2153563.1"/>
    <property type="molecule type" value="Genomic_DNA"/>
</dbReference>
<dbReference type="InterPro" id="IPR010730">
    <property type="entry name" value="HET"/>
</dbReference>
<accession>A0A9P4J158</accession>
<organism evidence="2 3">
    <name type="scientific">Myriangium duriaei CBS 260.36</name>
    <dbReference type="NCBI Taxonomy" id="1168546"/>
    <lineage>
        <taxon>Eukaryota</taxon>
        <taxon>Fungi</taxon>
        <taxon>Dikarya</taxon>
        <taxon>Ascomycota</taxon>
        <taxon>Pezizomycotina</taxon>
        <taxon>Dothideomycetes</taxon>
        <taxon>Dothideomycetidae</taxon>
        <taxon>Myriangiales</taxon>
        <taxon>Myriangiaceae</taxon>
        <taxon>Myriangium</taxon>
    </lineage>
</organism>
<evidence type="ECO:0000259" key="1">
    <source>
        <dbReference type="Pfam" id="PF06985"/>
    </source>
</evidence>
<reference evidence="2" key="1">
    <citation type="journal article" date="2020" name="Stud. Mycol.">
        <title>101 Dothideomycetes genomes: a test case for predicting lifestyles and emergence of pathogens.</title>
        <authorList>
            <person name="Haridas S."/>
            <person name="Albert R."/>
            <person name="Binder M."/>
            <person name="Bloem J."/>
            <person name="Labutti K."/>
            <person name="Salamov A."/>
            <person name="Andreopoulos B."/>
            <person name="Baker S."/>
            <person name="Barry K."/>
            <person name="Bills G."/>
            <person name="Bluhm B."/>
            <person name="Cannon C."/>
            <person name="Castanera R."/>
            <person name="Culley D."/>
            <person name="Daum C."/>
            <person name="Ezra D."/>
            <person name="Gonzalez J."/>
            <person name="Henrissat B."/>
            <person name="Kuo A."/>
            <person name="Liang C."/>
            <person name="Lipzen A."/>
            <person name="Lutzoni F."/>
            <person name="Magnuson J."/>
            <person name="Mondo S."/>
            <person name="Nolan M."/>
            <person name="Ohm R."/>
            <person name="Pangilinan J."/>
            <person name="Park H.-J."/>
            <person name="Ramirez L."/>
            <person name="Alfaro M."/>
            <person name="Sun H."/>
            <person name="Tritt A."/>
            <person name="Yoshinaga Y."/>
            <person name="Zwiers L.-H."/>
            <person name="Turgeon B."/>
            <person name="Goodwin S."/>
            <person name="Spatafora J."/>
            <person name="Crous P."/>
            <person name="Grigoriev I."/>
        </authorList>
    </citation>
    <scope>NUCLEOTIDE SEQUENCE</scope>
    <source>
        <strain evidence="2">CBS 260.36</strain>
    </source>
</reference>
<dbReference type="AlphaFoldDB" id="A0A9P4J158"/>
<dbReference type="Pfam" id="PF06985">
    <property type="entry name" value="HET"/>
    <property type="match status" value="1"/>
</dbReference>
<proteinExistence type="predicted"/>
<evidence type="ECO:0000313" key="2">
    <source>
        <dbReference type="EMBL" id="KAF2153563.1"/>
    </source>
</evidence>
<feature type="domain" description="Heterokaryon incompatibility" evidence="1">
    <location>
        <begin position="348"/>
        <end position="427"/>
    </location>
</feature>
<protein>
    <recommendedName>
        <fullName evidence="1">Heterokaryon incompatibility domain-containing protein</fullName>
    </recommendedName>
</protein>
<dbReference type="PANTHER" id="PTHR39596:SF3">
    <property type="entry name" value="HETEROKARYON INCOMPATIBILITY DOMAIN-CONTAINING PROTEIN"/>
    <property type="match status" value="1"/>
</dbReference>
<dbReference type="OrthoDB" id="2426273at2759"/>